<dbReference type="STRING" id="149040.A0A194WVR5"/>
<dbReference type="InterPro" id="IPR017946">
    <property type="entry name" value="PLC-like_Pdiesterase_TIM-brl"/>
</dbReference>
<proteinExistence type="predicted"/>
<dbReference type="PANTHER" id="PTHR13593:SF140">
    <property type="entry name" value="PLC-LIKE PHOSPHODIESTERASE"/>
    <property type="match status" value="1"/>
</dbReference>
<dbReference type="InParanoid" id="A0A194WVR5"/>
<feature type="compositionally biased region" description="Low complexity" evidence="1">
    <location>
        <begin position="127"/>
        <end position="153"/>
    </location>
</feature>
<dbReference type="AlphaFoldDB" id="A0A194WVR5"/>
<dbReference type="EMBL" id="KQ947425">
    <property type="protein sequence ID" value="KUJ12055.1"/>
    <property type="molecule type" value="Genomic_DNA"/>
</dbReference>
<dbReference type="GO" id="GO:0006629">
    <property type="term" value="P:lipid metabolic process"/>
    <property type="evidence" value="ECO:0007669"/>
    <property type="project" value="InterPro"/>
</dbReference>
<evidence type="ECO:0000256" key="1">
    <source>
        <dbReference type="SAM" id="MobiDB-lite"/>
    </source>
</evidence>
<dbReference type="PANTHER" id="PTHR13593">
    <property type="match status" value="1"/>
</dbReference>
<feature type="region of interest" description="Disordered" evidence="1">
    <location>
        <begin position="107"/>
        <end position="153"/>
    </location>
</feature>
<feature type="compositionally biased region" description="Low complexity" evidence="1">
    <location>
        <begin position="107"/>
        <end position="119"/>
    </location>
</feature>
<keyword evidence="3" id="KW-1185">Reference proteome</keyword>
<dbReference type="Pfam" id="PF26146">
    <property type="entry name" value="PI-PLC_X"/>
    <property type="match status" value="1"/>
</dbReference>
<dbReference type="RefSeq" id="XP_018066410.1">
    <property type="nucleotide sequence ID" value="XM_018205938.1"/>
</dbReference>
<dbReference type="GO" id="GO:0008081">
    <property type="term" value="F:phosphoric diester hydrolase activity"/>
    <property type="evidence" value="ECO:0007669"/>
    <property type="project" value="InterPro"/>
</dbReference>
<evidence type="ECO:0000313" key="2">
    <source>
        <dbReference type="EMBL" id="KUJ12055.1"/>
    </source>
</evidence>
<dbReference type="InterPro" id="IPR051057">
    <property type="entry name" value="PI-PLC_domain"/>
</dbReference>
<dbReference type="Gene3D" id="3.20.20.190">
    <property type="entry name" value="Phosphatidylinositol (PI) phosphodiesterase"/>
    <property type="match status" value="1"/>
</dbReference>
<dbReference type="KEGG" id="psco:LY89DRAFT_220364"/>
<dbReference type="Proteomes" id="UP000070700">
    <property type="component" value="Unassembled WGS sequence"/>
</dbReference>
<organism evidence="2 3">
    <name type="scientific">Mollisia scopiformis</name>
    <name type="common">Conifer needle endophyte fungus</name>
    <name type="synonym">Phialocephala scopiformis</name>
    <dbReference type="NCBI Taxonomy" id="149040"/>
    <lineage>
        <taxon>Eukaryota</taxon>
        <taxon>Fungi</taxon>
        <taxon>Dikarya</taxon>
        <taxon>Ascomycota</taxon>
        <taxon>Pezizomycotina</taxon>
        <taxon>Leotiomycetes</taxon>
        <taxon>Helotiales</taxon>
        <taxon>Mollisiaceae</taxon>
        <taxon>Mollisia</taxon>
    </lineage>
</organism>
<dbReference type="SUPFAM" id="SSF51695">
    <property type="entry name" value="PLC-like phosphodiesterases"/>
    <property type="match status" value="1"/>
</dbReference>
<gene>
    <name evidence="2" type="ORF">LY89DRAFT_220364</name>
</gene>
<evidence type="ECO:0000313" key="3">
    <source>
        <dbReference type="Proteomes" id="UP000070700"/>
    </source>
</evidence>
<reference evidence="2 3" key="1">
    <citation type="submission" date="2015-10" db="EMBL/GenBank/DDBJ databases">
        <title>Full genome of DAOMC 229536 Phialocephala scopiformis, a fungal endophyte of spruce producing the potent anti-insectan compound rugulosin.</title>
        <authorList>
            <consortium name="DOE Joint Genome Institute"/>
            <person name="Walker A.K."/>
            <person name="Frasz S.L."/>
            <person name="Seifert K.A."/>
            <person name="Miller J.D."/>
            <person name="Mondo S.J."/>
            <person name="Labutti K."/>
            <person name="Lipzen A."/>
            <person name="Dockter R."/>
            <person name="Kennedy M."/>
            <person name="Grigoriev I.V."/>
            <person name="Spatafora J.W."/>
        </authorList>
    </citation>
    <scope>NUCLEOTIDE SEQUENCE [LARGE SCALE GENOMIC DNA]</scope>
    <source>
        <strain evidence="2 3">CBS 120377</strain>
    </source>
</reference>
<dbReference type="OrthoDB" id="7984201at2759"/>
<sequence length="477" mass="51522">MLFSRVLPYGCFFALAANAQSSSSSSSSSDVNGDVTVLSGVSEAATPTGDYISYSSTLTESTASSSRSSSAISTEAVVSKVTSGGSTRTTTLGSTTLFEFASLMASNTSGTQSTSTNSQILLSGRPSSTTSLNGTSNSTASSTSSSVEPTNTTPCNNYPEFCERKYGNITEVSAHNSPFVKVDNAAANQELPVTTQLNDGIRLLQAQMQWANNTPHFCHTSCDVLDAGPIQDYLTTVTTWVESHPYDVVTILLGNGNYSNVELYTPYIEMSGIQNYAYVPPKIPMGINDWPTLASMILTGKRVVIFMDYQANQTAVPWILDEFSQMWETPFDPTNRSFPCDAQRPPDLSTADAKDRLYMTNHNLNYEISLLGNSLLVPNRPLLNVTNNASTIQFGSLGLNADSCNNTWDYPPKFLNVDYYNVGNGTVFEVQARMNNVTYNRQCCGLVTSAGTSLNEVVGRSFFVVGVCVVSVAWLLM</sequence>
<dbReference type="GeneID" id="28815664"/>
<name>A0A194WVR5_MOLSC</name>
<accession>A0A194WVR5</accession>
<protein>
    <submittedName>
        <fullName evidence="2">PLC-like phosphodiesterase</fullName>
    </submittedName>
</protein>